<feature type="region of interest" description="Disordered" evidence="1">
    <location>
        <begin position="100"/>
        <end position="120"/>
    </location>
</feature>
<dbReference type="AlphaFoldDB" id="A0A074Y5I2"/>
<evidence type="ECO:0000313" key="2">
    <source>
        <dbReference type="EMBL" id="KEQ91199.1"/>
    </source>
</evidence>
<proteinExistence type="predicted"/>
<organism evidence="2 3">
    <name type="scientific">Aureobasidium subglaciale (strain EXF-2481)</name>
    <name type="common">Aureobasidium pullulans var. subglaciale</name>
    <dbReference type="NCBI Taxonomy" id="1043005"/>
    <lineage>
        <taxon>Eukaryota</taxon>
        <taxon>Fungi</taxon>
        <taxon>Dikarya</taxon>
        <taxon>Ascomycota</taxon>
        <taxon>Pezizomycotina</taxon>
        <taxon>Dothideomycetes</taxon>
        <taxon>Dothideomycetidae</taxon>
        <taxon>Dothideales</taxon>
        <taxon>Saccotheciaceae</taxon>
        <taxon>Aureobasidium</taxon>
    </lineage>
</organism>
<feature type="compositionally biased region" description="Basic and acidic residues" evidence="1">
    <location>
        <begin position="149"/>
        <end position="173"/>
    </location>
</feature>
<dbReference type="GeneID" id="25372022"/>
<feature type="region of interest" description="Disordered" evidence="1">
    <location>
        <begin position="147"/>
        <end position="173"/>
    </location>
</feature>
<evidence type="ECO:0000256" key="1">
    <source>
        <dbReference type="SAM" id="MobiDB-lite"/>
    </source>
</evidence>
<feature type="region of interest" description="Disordered" evidence="1">
    <location>
        <begin position="267"/>
        <end position="290"/>
    </location>
</feature>
<dbReference type="OrthoDB" id="3910844at2759"/>
<reference evidence="2 3" key="1">
    <citation type="journal article" date="2014" name="BMC Genomics">
        <title>Genome sequencing of four Aureobasidium pullulans varieties: biotechnological potential, stress tolerance, and description of new species.</title>
        <authorList>
            <person name="Gostin Ar C."/>
            <person name="Ohm R.A."/>
            <person name="Kogej T."/>
            <person name="Sonjak S."/>
            <person name="Turk M."/>
            <person name="Zajc J."/>
            <person name="Zalar P."/>
            <person name="Grube M."/>
            <person name="Sun H."/>
            <person name="Han J."/>
            <person name="Sharma A."/>
            <person name="Chiniquy J."/>
            <person name="Ngan C.Y."/>
            <person name="Lipzen A."/>
            <person name="Barry K."/>
            <person name="Grigoriev I.V."/>
            <person name="Gunde-Cimerman N."/>
        </authorList>
    </citation>
    <scope>NUCLEOTIDE SEQUENCE [LARGE SCALE GENOMIC DNA]</scope>
    <source>
        <strain evidence="2 3">EXF-2481</strain>
    </source>
</reference>
<evidence type="ECO:0000313" key="3">
    <source>
        <dbReference type="Proteomes" id="UP000030641"/>
    </source>
</evidence>
<keyword evidence="3" id="KW-1185">Reference proteome</keyword>
<dbReference type="EMBL" id="KL584781">
    <property type="protein sequence ID" value="KEQ91199.1"/>
    <property type="molecule type" value="Genomic_DNA"/>
</dbReference>
<dbReference type="RefSeq" id="XP_013339613.1">
    <property type="nucleotide sequence ID" value="XM_013484159.1"/>
</dbReference>
<dbReference type="InParanoid" id="A0A074Y5I2"/>
<gene>
    <name evidence="2" type="ORF">AUEXF2481DRAFT_8813</name>
</gene>
<sequence length="370" mass="43312">MSVLLARACQSTNSSPLYTQCWSHLSSSQILARLFHSSQPHHLSREESRARKNAKRREKYANDKEFREKTLQYKREKYANDPEYRKKVHAWVAKLRAKLSAEDPDRKKRPAPSREKLDEVNAKHRERWANDEEYREAKLASIVQYRAKKAADKPERRPPPTKDEKAAKARERYADDPEYRARKLASATRWYEVKGRAKMPKTRRERYANDPEYRAKALASAAHWYEVEGRARKQEAYDQRVQEQLVAREQEAHKHIRHVNWYLQSETDSQERTEDVQVPGYHPRTSDEQDIESEQHLAENLAFTDISPPPPPPSPKQIRNLHEWVTLKDWHYALLAIKSWYGHCGGIVSKLSSLVPGLLTAMNVFVTRIG</sequence>
<feature type="region of interest" description="Disordered" evidence="1">
    <location>
        <begin position="38"/>
        <end position="65"/>
    </location>
</feature>
<accession>A0A074Y5I2</accession>
<name>A0A074Y5I2_AURSE</name>
<protein>
    <submittedName>
        <fullName evidence="2">Uncharacterized protein</fullName>
    </submittedName>
</protein>
<dbReference type="Proteomes" id="UP000030641">
    <property type="component" value="Unassembled WGS sequence"/>
</dbReference>
<dbReference type="OMA" id="IFPPWFD"/>
<dbReference type="HOGENOM" id="CLU_747999_0_0_1"/>